<proteinExistence type="predicted"/>
<feature type="region of interest" description="Disordered" evidence="1">
    <location>
        <begin position="1"/>
        <end position="77"/>
    </location>
</feature>
<feature type="region of interest" description="Disordered" evidence="1">
    <location>
        <begin position="335"/>
        <end position="464"/>
    </location>
</feature>
<evidence type="ECO:0000313" key="2">
    <source>
        <dbReference type="EMBL" id="KAL1794466.1"/>
    </source>
</evidence>
<feature type="compositionally biased region" description="Basic and acidic residues" evidence="1">
    <location>
        <begin position="421"/>
        <end position="440"/>
    </location>
</feature>
<feature type="compositionally biased region" description="Basic residues" evidence="1">
    <location>
        <begin position="340"/>
        <end position="358"/>
    </location>
</feature>
<dbReference type="EMBL" id="JBHGVX010000007">
    <property type="protein sequence ID" value="KAL1794466.1"/>
    <property type="molecule type" value="Genomic_DNA"/>
</dbReference>
<gene>
    <name evidence="2" type="ORF">ACET3X_007887</name>
</gene>
<feature type="compositionally biased region" description="Acidic residues" evidence="1">
    <location>
        <begin position="43"/>
        <end position="53"/>
    </location>
</feature>
<reference evidence="2 3" key="1">
    <citation type="submission" date="2024-09" db="EMBL/GenBank/DDBJ databases">
        <title>T2T genomes of carrot and Alternaria dauci and their utility for understanding host-pathogen interaction during carrot leaf blight disease.</title>
        <authorList>
            <person name="Liu W."/>
            <person name="Xu S."/>
            <person name="Ou C."/>
            <person name="Liu X."/>
            <person name="Zhuang F."/>
            <person name="Deng X.W."/>
        </authorList>
    </citation>
    <scope>NUCLEOTIDE SEQUENCE [LARGE SCALE GENOMIC DNA]</scope>
    <source>
        <strain evidence="2 3">A2016</strain>
    </source>
</reference>
<dbReference type="GeneID" id="96088209"/>
<organism evidence="2 3">
    <name type="scientific">Alternaria dauci</name>
    <dbReference type="NCBI Taxonomy" id="48095"/>
    <lineage>
        <taxon>Eukaryota</taxon>
        <taxon>Fungi</taxon>
        <taxon>Dikarya</taxon>
        <taxon>Ascomycota</taxon>
        <taxon>Pezizomycotina</taxon>
        <taxon>Dothideomycetes</taxon>
        <taxon>Pleosporomycetidae</taxon>
        <taxon>Pleosporales</taxon>
        <taxon>Pleosporineae</taxon>
        <taxon>Pleosporaceae</taxon>
        <taxon>Alternaria</taxon>
        <taxon>Alternaria sect. Porri</taxon>
    </lineage>
</organism>
<keyword evidence="3" id="KW-1185">Reference proteome</keyword>
<accession>A0ABR3UFW5</accession>
<feature type="compositionally biased region" description="Acidic residues" evidence="1">
    <location>
        <begin position="394"/>
        <end position="420"/>
    </location>
</feature>
<comment type="caution">
    <text evidence="2">The sequence shown here is derived from an EMBL/GenBank/DDBJ whole genome shotgun (WGS) entry which is preliminary data.</text>
</comment>
<protein>
    <submittedName>
        <fullName evidence="2">Uncharacterized protein</fullName>
    </submittedName>
</protein>
<dbReference type="RefSeq" id="XP_069305050.1">
    <property type="nucleotide sequence ID" value="XM_069454082.1"/>
</dbReference>
<evidence type="ECO:0000256" key="1">
    <source>
        <dbReference type="SAM" id="MobiDB-lite"/>
    </source>
</evidence>
<evidence type="ECO:0000313" key="3">
    <source>
        <dbReference type="Proteomes" id="UP001578633"/>
    </source>
</evidence>
<name>A0ABR3UFW5_9PLEO</name>
<dbReference type="Proteomes" id="UP001578633">
    <property type="component" value="Chromosome 7"/>
</dbReference>
<sequence length="480" mass="54230">MSTTPIGSPAHQALSAREMPTPQRRDKDKAPATSSPVALSEDVASDSDSDLSDDPAPFAGRKLTNRPISTYEKFAPHDTDPTKIEATFKVKMPDGSGWFTQTDIVPEKRESADEDVYEAGASVFFPDLESRKVPKKDKEKKSDVVVRWNKVDTFRWERDFKGSQEVFTPSIALRRFNARTHAYEHIHVGTSKLDNIDPNNKVWKDAYNKWIDQISRRSNADYEKKKSRDHWTVEEICAMYTAINAFIHSNGIDAYDTMTTKDLQAITDAINTVGGKGRGLDALRGQITSAHETKNHTMWYLREHSRDFRLMIEGGGVITDEERYPEHVVPLSEFPNEKRINHRKSGRVSRNGAHRSKFRSVGTQTGDDNVYRDDEYNATSTGISKKRKRAASASDDEEEKEMKEEEEEVTELPGEDDGEMEVEHGYGSDGRWSSEDRESNGDEAEDVKVVGPPPTKKPRVAGRAEELARQLLEESSDEEV</sequence>